<evidence type="ECO:0000256" key="1">
    <source>
        <dbReference type="ARBA" id="ARBA00005290"/>
    </source>
</evidence>
<feature type="compositionally biased region" description="Low complexity" evidence="6">
    <location>
        <begin position="22"/>
        <end position="38"/>
    </location>
</feature>
<dbReference type="CDD" id="cd17870">
    <property type="entry name" value="GPN1"/>
    <property type="match status" value="1"/>
</dbReference>
<protein>
    <recommendedName>
        <fullName evidence="5">GPN-loop GTPase</fullName>
        <ecNumber evidence="5">3.6.5.-</ecNumber>
    </recommendedName>
</protein>
<evidence type="ECO:0000256" key="6">
    <source>
        <dbReference type="SAM" id="MobiDB-lite"/>
    </source>
</evidence>
<dbReference type="SUPFAM" id="SSF52540">
    <property type="entry name" value="P-loop containing nucleoside triphosphate hydrolases"/>
    <property type="match status" value="1"/>
</dbReference>
<feature type="compositionally biased region" description="Basic and acidic residues" evidence="6">
    <location>
        <begin position="12"/>
        <end position="21"/>
    </location>
</feature>
<reference evidence="8" key="1">
    <citation type="journal article" date="2014" name="Genome Biol.">
        <title>Genome analysis of a major urban malaria vector mosquito, Anopheles stephensi.</title>
        <authorList>
            <person name="Jiang X."/>
            <person name="Peery A."/>
            <person name="Hall A.B."/>
            <person name="Sharma A."/>
            <person name="Chen X.G."/>
            <person name="Waterhouse R.M."/>
            <person name="Komissarov A."/>
            <person name="Riehle M.M."/>
            <person name="Shouche Y."/>
            <person name="Sharakhova M.V."/>
            <person name="Lawson D."/>
            <person name="Pakpour N."/>
            <person name="Arensburger P."/>
            <person name="Davidson V.L."/>
            <person name="Eiglmeier K."/>
            <person name="Emrich S."/>
            <person name="George P."/>
            <person name="Kennedy R.C."/>
            <person name="Mane S.P."/>
            <person name="Maslen G."/>
            <person name="Oringanje C."/>
            <person name="Qi Y."/>
            <person name="Settlage R."/>
            <person name="Tojo M."/>
            <person name="Tubio J.M."/>
            <person name="Unger M.F."/>
            <person name="Wang B."/>
            <person name="Vernick K.D."/>
            <person name="Ribeiro J.M."/>
            <person name="James A.A."/>
            <person name="Michel K."/>
            <person name="Riehle M.A."/>
            <person name="Luckhart S."/>
            <person name="Sharakhov I.V."/>
            <person name="Tu Z."/>
        </authorList>
    </citation>
    <scope>NUCLEOTIDE SEQUENCE [LARGE SCALE GENOMIC DNA]</scope>
    <source>
        <strain evidence="8">Indian</strain>
    </source>
</reference>
<dbReference type="EC" id="3.6.5.-" evidence="5"/>
<sequence>MEPNTSNIIKPIESDPGKMETTEPSAAPASAGTSAGKTAPKKGPVCIIVLGMAGSGKTTFVRKLAQHRHANGSLPYLINLDPACHETPYPVNIDIRDTVKYKEVMKRYNLGPNGGIVTALNLFSTKFGKVIELIEKAKETHEYCVIDTPGQIEVFTWSASGTIITEALATAFPTVIVYVMDIVRSTSPTTFMSNMLYACSILYKARLPFVIVMNKIDIQEHTFAVQWMQDFEAFQEALANETAYVSNLTRTMSLTLDEFYRNLKTCGVSSTTGIGFEQFFMLLNEAVQEYESDYKQEYDKLREEKANKKRTEELSTKSVSDMGEEVPLGNESDIVTDRNDPIYLKHPANESSDDDEGHEGDGSVVAVGDDEAEEINFNNFIQQHRRQQAEKQQKQSTK</sequence>
<dbReference type="Pfam" id="PF03029">
    <property type="entry name" value="ATP_bind_1"/>
    <property type="match status" value="1"/>
</dbReference>
<evidence type="ECO:0000313" key="7">
    <source>
        <dbReference type="EnsemblMetazoa" id="ASTEI06669-PA"/>
    </source>
</evidence>
<keyword evidence="2 5" id="KW-0547">Nucleotide-binding</keyword>
<reference evidence="7" key="2">
    <citation type="submission" date="2020-05" db="UniProtKB">
        <authorList>
            <consortium name="EnsemblMetazoa"/>
        </authorList>
    </citation>
    <scope>IDENTIFICATION</scope>
    <source>
        <strain evidence="7">Indian</strain>
    </source>
</reference>
<dbReference type="VEuPathDB" id="VectorBase:ASTE007226"/>
<evidence type="ECO:0000313" key="8">
    <source>
        <dbReference type="Proteomes" id="UP000076408"/>
    </source>
</evidence>
<proteinExistence type="inferred from homology"/>
<evidence type="ECO:0000256" key="2">
    <source>
        <dbReference type="ARBA" id="ARBA00022741"/>
    </source>
</evidence>
<evidence type="ECO:0000256" key="3">
    <source>
        <dbReference type="ARBA" id="ARBA00022801"/>
    </source>
</evidence>
<keyword evidence="3 5" id="KW-0378">Hydrolase</keyword>
<accession>A0A182YDY3</accession>
<name>A0A182YDY3_ANOST</name>
<dbReference type="OMA" id="MIIVFNK"/>
<comment type="subcellular location">
    <subcellularLocation>
        <location evidence="5">Cytoplasm</location>
    </subcellularLocation>
    <subcellularLocation>
        <location evidence="5">Nucleus</location>
    </subcellularLocation>
</comment>
<keyword evidence="4 5" id="KW-0342">GTP-binding</keyword>
<dbReference type="VEuPathDB" id="VectorBase:ASTEI06669"/>
<dbReference type="VEuPathDB" id="VectorBase:ASTEI20_037833"/>
<evidence type="ECO:0000256" key="5">
    <source>
        <dbReference type="RuleBase" id="RU365059"/>
    </source>
</evidence>
<dbReference type="PANTHER" id="PTHR21231:SF8">
    <property type="entry name" value="GPN-LOOP GTPASE 1"/>
    <property type="match status" value="1"/>
</dbReference>
<feature type="compositionally biased region" description="Basic and acidic residues" evidence="6">
    <location>
        <begin position="387"/>
        <end position="398"/>
    </location>
</feature>
<feature type="compositionally biased region" description="Basic and acidic residues" evidence="6">
    <location>
        <begin position="305"/>
        <end position="315"/>
    </location>
</feature>
<dbReference type="Gene3D" id="3.40.50.300">
    <property type="entry name" value="P-loop containing nucleotide triphosphate hydrolases"/>
    <property type="match status" value="1"/>
</dbReference>
<dbReference type="AlphaFoldDB" id="A0A182YDY3"/>
<organism evidence="7 8">
    <name type="scientific">Anopheles stephensi</name>
    <name type="common">Indo-Pakistan malaria mosquito</name>
    <dbReference type="NCBI Taxonomy" id="30069"/>
    <lineage>
        <taxon>Eukaryota</taxon>
        <taxon>Metazoa</taxon>
        <taxon>Ecdysozoa</taxon>
        <taxon>Arthropoda</taxon>
        <taxon>Hexapoda</taxon>
        <taxon>Insecta</taxon>
        <taxon>Pterygota</taxon>
        <taxon>Neoptera</taxon>
        <taxon>Endopterygota</taxon>
        <taxon>Diptera</taxon>
        <taxon>Nematocera</taxon>
        <taxon>Culicoidea</taxon>
        <taxon>Culicidae</taxon>
        <taxon>Anophelinae</taxon>
        <taxon>Anopheles</taxon>
    </lineage>
</organism>
<feature type="region of interest" description="Disordered" evidence="6">
    <location>
        <begin position="1"/>
        <end position="39"/>
    </location>
</feature>
<dbReference type="STRING" id="30069.A0A182YDY3"/>
<dbReference type="InterPro" id="IPR004130">
    <property type="entry name" value="Gpn"/>
</dbReference>
<keyword evidence="5" id="KW-0963">Cytoplasm</keyword>
<keyword evidence="8" id="KW-1185">Reference proteome</keyword>
<dbReference type="EnsemblMetazoa" id="ASTEI06669-RA">
    <property type="protein sequence ID" value="ASTEI06669-PA"/>
    <property type="gene ID" value="ASTEI06669"/>
</dbReference>
<comment type="subunit">
    <text evidence="5">Binds to RNA polymerase II.</text>
</comment>
<evidence type="ECO:0000256" key="4">
    <source>
        <dbReference type="ARBA" id="ARBA00023134"/>
    </source>
</evidence>
<dbReference type="GO" id="GO:0005525">
    <property type="term" value="F:GTP binding"/>
    <property type="evidence" value="ECO:0007669"/>
    <property type="project" value="UniProtKB-KW"/>
</dbReference>
<dbReference type="PANTHER" id="PTHR21231">
    <property type="entry name" value="XPA-BINDING PROTEIN 1-RELATED"/>
    <property type="match status" value="1"/>
</dbReference>
<dbReference type="GO" id="GO:0005737">
    <property type="term" value="C:cytoplasm"/>
    <property type="evidence" value="ECO:0007669"/>
    <property type="project" value="UniProtKB-SubCell"/>
</dbReference>
<dbReference type="GO" id="GO:0003924">
    <property type="term" value="F:GTPase activity"/>
    <property type="evidence" value="ECO:0007669"/>
    <property type="project" value="InterPro"/>
</dbReference>
<comment type="similarity">
    <text evidence="1 5">Belongs to the GPN-loop GTPase family.</text>
</comment>
<comment type="function">
    <text evidence="5">Small GTPase required for proper nuclear import of RNA polymerase II (RNAPII). May act at an RNAP assembly step prior to nuclear import.</text>
</comment>
<dbReference type="InterPro" id="IPR030230">
    <property type="entry name" value="Gpn1/Npa3/XAB1"/>
</dbReference>
<dbReference type="Proteomes" id="UP000076408">
    <property type="component" value="Unassembled WGS sequence"/>
</dbReference>
<dbReference type="InterPro" id="IPR027417">
    <property type="entry name" value="P-loop_NTPase"/>
</dbReference>
<dbReference type="GO" id="GO:0005634">
    <property type="term" value="C:nucleus"/>
    <property type="evidence" value="ECO:0007669"/>
    <property type="project" value="UniProtKB-SubCell"/>
</dbReference>
<feature type="region of interest" description="Disordered" evidence="6">
    <location>
        <begin position="305"/>
        <end position="398"/>
    </location>
</feature>